<dbReference type="Pfam" id="PF05161">
    <property type="entry name" value="MOFRL"/>
    <property type="match status" value="1"/>
</dbReference>
<evidence type="ECO:0000313" key="4">
    <source>
        <dbReference type="EMBL" id="CDS41369.1"/>
    </source>
</evidence>
<proteinExistence type="inferred from homology"/>
<dbReference type="OMA" id="NESCKPG"/>
<dbReference type="InterPro" id="IPR039760">
    <property type="entry name" value="MOFRL_protein"/>
</dbReference>
<reference evidence="4" key="2">
    <citation type="submission" date="2015-11" db="EMBL/GenBank/DDBJ databases">
        <authorList>
            <person name="Zhang Y."/>
            <person name="Guo Z."/>
        </authorList>
    </citation>
    <scope>NUCLEOTIDE SEQUENCE</scope>
</reference>
<protein>
    <submittedName>
        <fullName evidence="4">Glycerate kinase</fullName>
    </submittedName>
</protein>
<dbReference type="eggNOG" id="KOG3935">
    <property type="taxonomic scope" value="Eukaryota"/>
</dbReference>
<keyword evidence="5" id="KW-1185">Reference proteome</keyword>
<name>A0A068YA17_ECHMU</name>
<dbReference type="InterPro" id="IPR038614">
    <property type="entry name" value="GK_N_sf"/>
</dbReference>
<evidence type="ECO:0000259" key="2">
    <source>
        <dbReference type="Pfam" id="PF05161"/>
    </source>
</evidence>
<evidence type="ECO:0000256" key="1">
    <source>
        <dbReference type="ARBA" id="ARBA00005393"/>
    </source>
</evidence>
<reference evidence="4" key="1">
    <citation type="journal article" date="2013" name="Nature">
        <title>The genomes of four tapeworm species reveal adaptations to parasitism.</title>
        <authorList>
            <person name="Tsai I.J."/>
            <person name="Zarowiecki M."/>
            <person name="Holroyd N."/>
            <person name="Garciarrubio A."/>
            <person name="Sanchez-Flores A."/>
            <person name="Brooks K.L."/>
            <person name="Tracey A."/>
            <person name="Bobes R.J."/>
            <person name="Fragoso G."/>
            <person name="Sciutto E."/>
            <person name="Aslett M."/>
            <person name="Beasley H."/>
            <person name="Bennett H.M."/>
            <person name="Cai J."/>
            <person name="Camicia F."/>
            <person name="Clark R."/>
            <person name="Cucher M."/>
            <person name="De Silva N."/>
            <person name="Day T.A."/>
            <person name="Deplazes P."/>
            <person name="Estrada K."/>
            <person name="Fernandez C."/>
            <person name="Holland P.W."/>
            <person name="Hou J."/>
            <person name="Hu S."/>
            <person name="Huckvale T."/>
            <person name="Hung S.S."/>
            <person name="Kamenetzky L."/>
            <person name="Keane J.A."/>
            <person name="Kiss F."/>
            <person name="Koziol U."/>
            <person name="Lambert O."/>
            <person name="Liu K."/>
            <person name="Luo X."/>
            <person name="Luo Y."/>
            <person name="Macchiaroli N."/>
            <person name="Nichol S."/>
            <person name="Paps J."/>
            <person name="Parkinson J."/>
            <person name="Pouchkina-Stantcheva N."/>
            <person name="Riddiford N."/>
            <person name="Rosenzvit M."/>
            <person name="Salinas G."/>
            <person name="Wasmuth J.D."/>
            <person name="Zamanian M."/>
            <person name="Zheng Y."/>
            <person name="Cai X."/>
            <person name="Soberon X."/>
            <person name="Olson P.D."/>
            <person name="Laclette J.P."/>
            <person name="Brehm K."/>
            <person name="Berriman M."/>
            <person name="Garciarrubio A."/>
            <person name="Bobes R.J."/>
            <person name="Fragoso G."/>
            <person name="Sanchez-Flores A."/>
            <person name="Estrada K."/>
            <person name="Cevallos M.A."/>
            <person name="Morett E."/>
            <person name="Gonzalez V."/>
            <person name="Portillo T."/>
            <person name="Ochoa-Leyva A."/>
            <person name="Jose M.V."/>
            <person name="Sciutto E."/>
            <person name="Landa A."/>
            <person name="Jimenez L."/>
            <person name="Valdes V."/>
            <person name="Carrero J.C."/>
            <person name="Larralde C."/>
            <person name="Morales-Montor J."/>
            <person name="Limon-Lason J."/>
            <person name="Soberon X."/>
            <person name="Laclette J.P."/>
        </authorList>
    </citation>
    <scope>NUCLEOTIDE SEQUENCE [LARGE SCALE GENOMIC DNA]</scope>
</reference>
<comment type="similarity">
    <text evidence="1">Belongs to the glycerate kinase type-2 family.</text>
</comment>
<organism evidence="4 5">
    <name type="scientific">Echinococcus multilocularis</name>
    <name type="common">Fox tapeworm</name>
    <dbReference type="NCBI Taxonomy" id="6211"/>
    <lineage>
        <taxon>Eukaryota</taxon>
        <taxon>Metazoa</taxon>
        <taxon>Spiralia</taxon>
        <taxon>Lophotrochozoa</taxon>
        <taxon>Platyhelminthes</taxon>
        <taxon>Cestoda</taxon>
        <taxon>Eucestoda</taxon>
        <taxon>Cyclophyllidea</taxon>
        <taxon>Taeniidae</taxon>
        <taxon>Echinococcus</taxon>
    </lineage>
</organism>
<dbReference type="OrthoDB" id="44918at2759"/>
<gene>
    <name evidence="4" type="ORF">EmuJ_000901600</name>
</gene>
<feature type="domain" description="MOFRL" evidence="2">
    <location>
        <begin position="446"/>
        <end position="578"/>
    </location>
</feature>
<dbReference type="Gene3D" id="3.40.50.10180">
    <property type="entry name" value="Glycerate kinase, MOFRL-like N-terminal domain"/>
    <property type="match status" value="1"/>
</dbReference>
<feature type="domain" description="MOFRL-associated" evidence="3">
    <location>
        <begin position="7"/>
        <end position="280"/>
    </location>
</feature>
<sequence>MPLASELERILESGVKAVIPSRLIDQTVTALPNGIKISGSTFTYSGRLNVFGFGKAAMGLVRQTTKILDSRVDAVVCCIPQPTDRELADSPELFSDADIKSASRTKSKVFTFYGPRTNEPNEEVVKSSLKMAKIAAEMEAGDLLLVCISGGGSALLTLPSPIDPAVSPCNFSAKRLSLDAIVKTSKLLSLEGAAIQELNSVRSCLDCMKAGGLARFAAPAQVVGLILSDVIGDPIGFIASGPTYVESESFNGVSPFDSALSTLDKYGLRDKIPVEVKNFLMLRRGTWINPSVVEPRPVNHIIGSLSMALEAAAHDAAKVNPSCLPLNSTVLPQDIFRRTPVESFECILPIILTDAINGDMTERAIAIADLSWVLRRLIQVFLKKPECTSRHVTEMMRDHLKAAQKRVTGRKEYYRDLVHACYLVAKVASGQLPLEGISGGRFLSGVCLLLGGEATVKVVGERAQSINGGRCSHAALTAGVHWFDLRTDQSSPPPPPPHPPVSVHISLFARASDGLDGPTAFGAGAWSTEEMIRDAEEAKMARQCLASGDSYGFFVRSQVDADRGHFLPARLTGTNVMDLFMCLIGVYA</sequence>
<dbReference type="STRING" id="6211.A0A068YA17"/>
<dbReference type="Proteomes" id="UP000017246">
    <property type="component" value="Unassembled WGS sequence"/>
</dbReference>
<dbReference type="InterPro" id="IPR037035">
    <property type="entry name" value="GK-like_C_sf"/>
</dbReference>
<dbReference type="SUPFAM" id="SSF82544">
    <property type="entry name" value="GckA/TtuD-like"/>
    <property type="match status" value="2"/>
</dbReference>
<evidence type="ECO:0000259" key="3">
    <source>
        <dbReference type="Pfam" id="PF13660"/>
    </source>
</evidence>
<dbReference type="AlphaFoldDB" id="A0A068YA17"/>
<dbReference type="Pfam" id="PF13660">
    <property type="entry name" value="DUF4147"/>
    <property type="match status" value="1"/>
</dbReference>
<dbReference type="PANTHER" id="PTHR12227:SF0">
    <property type="entry name" value="GLYCERATE KINASE"/>
    <property type="match status" value="1"/>
</dbReference>
<dbReference type="InterPro" id="IPR025286">
    <property type="entry name" value="MOFRL_assoc_dom"/>
</dbReference>
<keyword evidence="4" id="KW-0418">Kinase</keyword>
<dbReference type="GO" id="GO:0008887">
    <property type="term" value="F:glycerate kinase activity"/>
    <property type="evidence" value="ECO:0007669"/>
    <property type="project" value="InterPro"/>
</dbReference>
<dbReference type="InterPro" id="IPR007835">
    <property type="entry name" value="MOFRL"/>
</dbReference>
<dbReference type="EMBL" id="LN902841">
    <property type="protein sequence ID" value="CDS41369.1"/>
    <property type="molecule type" value="Genomic_DNA"/>
</dbReference>
<keyword evidence="4" id="KW-0808">Transferase</keyword>
<accession>A0A068YA17</accession>
<dbReference type="GO" id="GO:0005737">
    <property type="term" value="C:cytoplasm"/>
    <property type="evidence" value="ECO:0007669"/>
    <property type="project" value="TreeGrafter"/>
</dbReference>
<evidence type="ECO:0000313" key="5">
    <source>
        <dbReference type="Proteomes" id="UP000017246"/>
    </source>
</evidence>
<dbReference type="Gene3D" id="3.40.1480.10">
    <property type="entry name" value="MOFRL domain"/>
    <property type="match status" value="1"/>
</dbReference>
<dbReference type="PANTHER" id="PTHR12227">
    <property type="entry name" value="GLYCERATE KINASE"/>
    <property type="match status" value="1"/>
</dbReference>